<evidence type="ECO:0000256" key="3">
    <source>
        <dbReference type="ARBA" id="ARBA00009471"/>
    </source>
</evidence>
<feature type="compositionally biased region" description="Polar residues" evidence="11">
    <location>
        <begin position="162"/>
        <end position="172"/>
    </location>
</feature>
<feature type="region of interest" description="Disordered" evidence="11">
    <location>
        <begin position="53"/>
        <end position="172"/>
    </location>
</feature>
<keyword evidence="13" id="KW-1185">Reference proteome</keyword>
<evidence type="ECO:0000256" key="8">
    <source>
        <dbReference type="ARBA" id="ARBA00022776"/>
    </source>
</evidence>
<protein>
    <recommendedName>
        <fullName evidence="4">Condensin complex subunit 2</fullName>
    </recommendedName>
</protein>
<dbReference type="Proteomes" id="UP000094527">
    <property type="component" value="Unassembled WGS sequence"/>
</dbReference>
<evidence type="ECO:0000256" key="10">
    <source>
        <dbReference type="ARBA" id="ARBA00023306"/>
    </source>
</evidence>
<dbReference type="GO" id="GO:0003682">
    <property type="term" value="F:chromatin binding"/>
    <property type="evidence" value="ECO:0007669"/>
    <property type="project" value="TreeGrafter"/>
</dbReference>
<dbReference type="EMBL" id="LJIJ01000030">
    <property type="protein sequence ID" value="ODN05114.1"/>
    <property type="molecule type" value="Genomic_DNA"/>
</dbReference>
<keyword evidence="7" id="KW-0132">Cell division</keyword>
<dbReference type="AlphaFoldDB" id="A0A1D2NIM8"/>
<proteinExistence type="inferred from homology"/>
<dbReference type="PANTHER" id="PTHR13108:SF9">
    <property type="entry name" value="CONDENSIN COMPLEX SUBUNIT 2"/>
    <property type="match status" value="1"/>
</dbReference>
<evidence type="ECO:0000256" key="6">
    <source>
        <dbReference type="ARBA" id="ARBA00022490"/>
    </source>
</evidence>
<feature type="compositionally biased region" description="Polar residues" evidence="11">
    <location>
        <begin position="113"/>
        <end position="123"/>
    </location>
</feature>
<evidence type="ECO:0000313" key="13">
    <source>
        <dbReference type="Proteomes" id="UP000094527"/>
    </source>
</evidence>
<comment type="caution">
    <text evidence="12">The sequence shown here is derived from an EMBL/GenBank/DDBJ whole genome shotgun (WGS) entry which is preliminary data.</text>
</comment>
<evidence type="ECO:0000256" key="7">
    <source>
        <dbReference type="ARBA" id="ARBA00022618"/>
    </source>
</evidence>
<feature type="compositionally biased region" description="Acidic residues" evidence="11">
    <location>
        <begin position="1"/>
        <end position="10"/>
    </location>
</feature>
<feature type="region of interest" description="Disordered" evidence="11">
    <location>
        <begin position="1"/>
        <end position="41"/>
    </location>
</feature>
<comment type="similarity">
    <text evidence="3">Belongs to the CND2 (condensin subunit 2) family.</text>
</comment>
<reference evidence="12 13" key="1">
    <citation type="journal article" date="2016" name="Genome Biol. Evol.">
        <title>Gene Family Evolution Reflects Adaptation to Soil Environmental Stressors in the Genome of the Collembolan Orchesella cincta.</title>
        <authorList>
            <person name="Faddeeva-Vakhrusheva A."/>
            <person name="Derks M.F."/>
            <person name="Anvar S.Y."/>
            <person name="Agamennone V."/>
            <person name="Suring W."/>
            <person name="Smit S."/>
            <person name="van Straalen N.M."/>
            <person name="Roelofs D."/>
        </authorList>
    </citation>
    <scope>NUCLEOTIDE SEQUENCE [LARGE SCALE GENOMIC DNA]</scope>
    <source>
        <tissue evidence="12">Mixed pool</tissue>
    </source>
</reference>
<evidence type="ECO:0000256" key="2">
    <source>
        <dbReference type="ARBA" id="ARBA00004496"/>
    </source>
</evidence>
<evidence type="ECO:0000313" key="12">
    <source>
        <dbReference type="EMBL" id="ODN05114.1"/>
    </source>
</evidence>
<dbReference type="STRING" id="48709.A0A1D2NIM8"/>
<keyword evidence="5" id="KW-0158">Chromosome</keyword>
<sequence length="831" mass="93805">MSSSENESEIFESSPVEPVVRPNRRKANTPIAQTAVKKARDTRALADFNIDLLDDSDEEEVVVKRGKNMRNGTTTGPVQQGKRKKAVLSNDSSLDEESSGSDGGGKSEVENRPPTSSSSSAVTNVEIPEDNSQPVSNGEVKEHTRVRKRLSIRGIRDESDRGSTSGAASSVAESITGTEVQTIYETCSQMFNTNKINAQNAFNLRLLDCINVMINSPTYDTSNMQLTSSTVEIGTKIYVCRVDNAHSQVLSLASEISLQKRQKRKEGREQEEGDAENLQHEQGGDDFDDDVPGRRQKQKKKTTKKRGKFVEEDNSKLLTGLEEQNVKFVTRRNVLKKKFNEMIFEDLDFDYLSYFLEVDDKHPLQTDEEKENMKSVLRIPESYVNAMEMGRLKYLPFRQLQKFDPETHDIWGRALNETEAGREDVMSQDPQLPVDAEFAYDPADRPAEYPDDPEPEPHYMNETFGDGPMDGGAGDAIMPVSFKEIPDLDSLEEYFQRVKGLIKESRSKFGWCGPNFVRPKNTWAIKHGPKKAKVRKEPERIDFSKIDWSEQSRRFNTNISASARTVHDDKVIESWSAAKVIIPFLGIELSTYDDDFDPVDFENEDDPKFVPPIFKLFTNRNRSILDLLTTKAQGRLSGGSNFGDDGFDNDIDVELARDMGEDFCSHPVNDHDDQFPLRECSGAPGEDGWSGPGSLPHALQNEDPLSLVSGIDSIRFSKKPKPIDMSLLKKAVLKCLIKELGLDNDGEPIQEVETRISLTELMFQVLRMIDDKTEKLLSVSIFVVALMHVVAENRLFVFYDDIDLECPQVICRGKNFNHAQFIPMPREDDRY</sequence>
<evidence type="ECO:0000256" key="1">
    <source>
        <dbReference type="ARBA" id="ARBA00004286"/>
    </source>
</evidence>
<evidence type="ECO:0000256" key="9">
    <source>
        <dbReference type="ARBA" id="ARBA00023067"/>
    </source>
</evidence>
<feature type="region of interest" description="Disordered" evidence="11">
    <location>
        <begin position="261"/>
        <end position="308"/>
    </location>
</feature>
<comment type="subcellular location">
    <subcellularLocation>
        <location evidence="1">Chromosome</location>
    </subcellularLocation>
    <subcellularLocation>
        <location evidence="2">Cytoplasm</location>
    </subcellularLocation>
</comment>
<organism evidence="12 13">
    <name type="scientific">Orchesella cincta</name>
    <name type="common">Springtail</name>
    <name type="synonym">Podura cincta</name>
    <dbReference type="NCBI Taxonomy" id="48709"/>
    <lineage>
        <taxon>Eukaryota</taxon>
        <taxon>Metazoa</taxon>
        <taxon>Ecdysozoa</taxon>
        <taxon>Arthropoda</taxon>
        <taxon>Hexapoda</taxon>
        <taxon>Collembola</taxon>
        <taxon>Entomobryomorpha</taxon>
        <taxon>Entomobryoidea</taxon>
        <taxon>Orchesellidae</taxon>
        <taxon>Orchesellinae</taxon>
        <taxon>Orchesella</taxon>
    </lineage>
</organism>
<keyword evidence="8" id="KW-0498">Mitosis</keyword>
<keyword evidence="10" id="KW-0131">Cell cycle</keyword>
<evidence type="ECO:0000256" key="11">
    <source>
        <dbReference type="SAM" id="MobiDB-lite"/>
    </source>
</evidence>
<gene>
    <name evidence="12" type="ORF">Ocin01_01619</name>
</gene>
<evidence type="ECO:0000256" key="4">
    <source>
        <dbReference type="ARBA" id="ARBA00016065"/>
    </source>
</evidence>
<name>A0A1D2NIM8_ORCCI</name>
<dbReference type="OrthoDB" id="362021at2759"/>
<feature type="compositionally biased region" description="Basic residues" evidence="11">
    <location>
        <begin position="294"/>
        <end position="307"/>
    </location>
</feature>
<keyword evidence="6" id="KW-0963">Cytoplasm</keyword>
<dbReference type="GO" id="GO:0005737">
    <property type="term" value="C:cytoplasm"/>
    <property type="evidence" value="ECO:0007669"/>
    <property type="project" value="UniProtKB-SubCell"/>
</dbReference>
<dbReference type="PANTHER" id="PTHR13108">
    <property type="entry name" value="CONDENSIN COMPLEX SUBUNIT 2"/>
    <property type="match status" value="1"/>
</dbReference>
<evidence type="ECO:0000256" key="5">
    <source>
        <dbReference type="ARBA" id="ARBA00022454"/>
    </source>
</evidence>
<dbReference type="GO" id="GO:0000796">
    <property type="term" value="C:condensin complex"/>
    <property type="evidence" value="ECO:0007669"/>
    <property type="project" value="InterPro"/>
</dbReference>
<dbReference type="Pfam" id="PF05786">
    <property type="entry name" value="Cnd2"/>
    <property type="match status" value="1"/>
</dbReference>
<dbReference type="InterPro" id="IPR022816">
    <property type="entry name" value="Condensin_barren_su2"/>
</dbReference>
<dbReference type="GO" id="GO:0007076">
    <property type="term" value="P:mitotic chromosome condensation"/>
    <property type="evidence" value="ECO:0007669"/>
    <property type="project" value="InterPro"/>
</dbReference>
<keyword evidence="9" id="KW-0226">DNA condensation</keyword>
<dbReference type="OMA" id="NEMIFED"/>
<accession>A0A1D2NIM8</accession>
<dbReference type="GO" id="GO:0051301">
    <property type="term" value="P:cell division"/>
    <property type="evidence" value="ECO:0007669"/>
    <property type="project" value="UniProtKB-KW"/>
</dbReference>